<dbReference type="PANTHER" id="PTHR30349">
    <property type="entry name" value="PHAGE INTEGRASE-RELATED"/>
    <property type="match status" value="1"/>
</dbReference>
<evidence type="ECO:0000313" key="8">
    <source>
        <dbReference type="EMBL" id="MCT8506634.1"/>
    </source>
</evidence>
<feature type="region of interest" description="Disordered" evidence="5">
    <location>
        <begin position="204"/>
        <end position="231"/>
    </location>
</feature>
<dbReference type="InterPro" id="IPR010998">
    <property type="entry name" value="Integrase_recombinase_N"/>
</dbReference>
<reference evidence="8" key="1">
    <citation type="submission" date="2021-07" db="EMBL/GenBank/DDBJ databases">
        <authorList>
            <person name="Luelf R.H."/>
        </authorList>
    </citation>
    <scope>NUCLEOTIDE SEQUENCE</scope>
    <source>
        <strain evidence="8">TMW 2.2304</strain>
    </source>
</reference>
<reference evidence="8" key="2">
    <citation type="journal article" date="2022" name="Syst. Appl. Microbiol.">
        <title>Chromohalobacter moromii sp. nov., a moderately halophilic bacterium isolated from lupine-based moromi fermentation.</title>
        <authorList>
            <person name="Lulf R.H."/>
            <person name="Hilgarth M."/>
            <person name="Ehrmann M.A."/>
        </authorList>
    </citation>
    <scope>NUCLEOTIDE SEQUENCE</scope>
    <source>
        <strain evidence="8">TMW 2.2304</strain>
    </source>
</reference>
<dbReference type="InterPro" id="IPR013762">
    <property type="entry name" value="Integrase-like_cat_sf"/>
</dbReference>
<dbReference type="InterPro" id="IPR002104">
    <property type="entry name" value="Integrase_catalytic"/>
</dbReference>
<dbReference type="GO" id="GO:0015074">
    <property type="term" value="P:DNA integration"/>
    <property type="evidence" value="ECO:0007669"/>
    <property type="project" value="UniProtKB-KW"/>
</dbReference>
<feature type="domain" description="Tyr recombinase" evidence="6">
    <location>
        <begin position="415"/>
        <end position="561"/>
    </location>
</feature>
<dbReference type="SUPFAM" id="SSF56349">
    <property type="entry name" value="DNA breaking-rejoining enzymes"/>
    <property type="match status" value="1"/>
</dbReference>
<evidence type="ECO:0000256" key="2">
    <source>
        <dbReference type="ARBA" id="ARBA00022908"/>
    </source>
</evidence>
<dbReference type="CDD" id="cd01184">
    <property type="entry name" value="INT_C_like_1"/>
    <property type="match status" value="1"/>
</dbReference>
<dbReference type="GO" id="GO:0006310">
    <property type="term" value="P:DNA recombination"/>
    <property type="evidence" value="ECO:0007669"/>
    <property type="project" value="UniProtKB-KW"/>
</dbReference>
<evidence type="ECO:0000256" key="3">
    <source>
        <dbReference type="ARBA" id="ARBA00023125"/>
    </source>
</evidence>
<evidence type="ECO:0000259" key="6">
    <source>
        <dbReference type="Pfam" id="PF00589"/>
    </source>
</evidence>
<keyword evidence="3" id="KW-0238">DNA-binding</keyword>
<keyword evidence="4" id="KW-0233">DNA recombination</keyword>
<dbReference type="PANTHER" id="PTHR30349:SF41">
    <property type="entry name" value="INTEGRASE_RECOMBINASE PROTEIN MJ0367-RELATED"/>
    <property type="match status" value="1"/>
</dbReference>
<dbReference type="Proteomes" id="UP001145353">
    <property type="component" value="Unassembled WGS sequence"/>
</dbReference>
<keyword evidence="9" id="KW-1185">Reference proteome</keyword>
<evidence type="ECO:0000313" key="9">
    <source>
        <dbReference type="Proteomes" id="UP001145353"/>
    </source>
</evidence>
<dbReference type="EMBL" id="JAHXDE010000006">
    <property type="protein sequence ID" value="MCT8506634.1"/>
    <property type="molecule type" value="Genomic_DNA"/>
</dbReference>
<dbReference type="Pfam" id="PF20172">
    <property type="entry name" value="DUF6538"/>
    <property type="match status" value="1"/>
</dbReference>
<evidence type="ECO:0000256" key="5">
    <source>
        <dbReference type="SAM" id="MobiDB-lite"/>
    </source>
</evidence>
<dbReference type="Gene3D" id="1.10.150.130">
    <property type="match status" value="1"/>
</dbReference>
<proteinExistence type="inferred from homology"/>
<keyword evidence="2" id="KW-0229">DNA integration</keyword>
<organism evidence="8 9">
    <name type="scientific">Chromohalobacter moromii</name>
    <dbReference type="NCBI Taxonomy" id="2860329"/>
    <lineage>
        <taxon>Bacteria</taxon>
        <taxon>Pseudomonadati</taxon>
        <taxon>Pseudomonadota</taxon>
        <taxon>Gammaproteobacteria</taxon>
        <taxon>Oceanospirillales</taxon>
        <taxon>Halomonadaceae</taxon>
        <taxon>Chromohalobacter</taxon>
    </lineage>
</organism>
<protein>
    <submittedName>
        <fullName evidence="8">Site-specific integrase</fullName>
    </submittedName>
</protein>
<dbReference type="InterPro" id="IPR046668">
    <property type="entry name" value="DUF6538"/>
</dbReference>
<dbReference type="InterPro" id="IPR050090">
    <property type="entry name" value="Tyrosine_recombinase_XerCD"/>
</dbReference>
<accession>A0A9X2X5L4</accession>
<name>A0A9X2X5L4_9GAMM</name>
<evidence type="ECO:0000256" key="1">
    <source>
        <dbReference type="ARBA" id="ARBA00008857"/>
    </source>
</evidence>
<feature type="domain" description="DUF6538" evidence="7">
    <location>
        <begin position="12"/>
        <end position="70"/>
    </location>
</feature>
<gene>
    <name evidence="8" type="ORF">KZO87_14750</name>
</gene>
<dbReference type="InterPro" id="IPR011010">
    <property type="entry name" value="DNA_brk_join_enz"/>
</dbReference>
<dbReference type="RefSeq" id="WP_247640559.1">
    <property type="nucleotide sequence ID" value="NZ_JAHXCZ010000006.1"/>
</dbReference>
<dbReference type="AlphaFoldDB" id="A0A9X2X5L4"/>
<comment type="similarity">
    <text evidence="1">Belongs to the 'phage' integrase family.</text>
</comment>
<dbReference type="Pfam" id="PF00589">
    <property type="entry name" value="Phage_integrase"/>
    <property type="match status" value="1"/>
</dbReference>
<evidence type="ECO:0000256" key="4">
    <source>
        <dbReference type="ARBA" id="ARBA00023172"/>
    </source>
</evidence>
<sequence length="591" mass="66702">MKTVKVTGHPRLYRRGARYYHRAAIPQDIQASYPKAEETFSLKTSDYKEALRRVREAAAEVDCKFDHHRRWIAAQAKPLDSLTDAQIEHLAALYHASVLEADEEIRTEGYFEEEPGEPGTDWERWDFDEHAEELEDSVAHTRHLYARGRMDIFFMDEAEDILSWDGVELALSPGSPSWRPLARALQAAYLRAGKDQQLRNEGEIVPTPTVDSLPSQADGPASEVRQGLADNGQGPLLSSVAKEWIAEKSLSWAPKTTNDHRTTLDNFMTVVGDKPLDAYAKADGRAFKSVLMKLPSNWTKQKPLQGLAIDKAAERADELGMAPMSGKNVNKLIGYAAAFWNWAAKHYDECPPNPLNGLKVAIKKRAREERDPFTLEELRAIFRAPVFTGCKSLHHWRQPGTLVPRDSGMFWVPLVALFTGARMGEVLQLYVSDVKHEHGIDFIDINTDGDDKTLKNSNSGRRTPVHPELKRLGFLDHVEKMRQQGSQRLFPDMPMGKDGYYSSVYSKRFRALLDALKIKRGQNAFHSLRHNFEDACRNSGISKEIMDALQGHTEAGMSARYGSGYTLETLNDAISRLEYRGLDLNHLYPDA</sequence>
<dbReference type="Gene3D" id="1.10.443.10">
    <property type="entry name" value="Intergrase catalytic core"/>
    <property type="match status" value="1"/>
</dbReference>
<dbReference type="GO" id="GO:0003677">
    <property type="term" value="F:DNA binding"/>
    <property type="evidence" value="ECO:0007669"/>
    <property type="project" value="UniProtKB-KW"/>
</dbReference>
<evidence type="ECO:0000259" key="7">
    <source>
        <dbReference type="Pfam" id="PF20172"/>
    </source>
</evidence>
<comment type="caution">
    <text evidence="8">The sequence shown here is derived from an EMBL/GenBank/DDBJ whole genome shotgun (WGS) entry which is preliminary data.</text>
</comment>